<proteinExistence type="predicted"/>
<dbReference type="AlphaFoldDB" id="A0A5B7JHQ9"/>
<dbReference type="OrthoDB" id="6373272at2759"/>
<accession>A0A5B7JHQ9</accession>
<comment type="caution">
    <text evidence="1">The sequence shown here is derived from an EMBL/GenBank/DDBJ whole genome shotgun (WGS) entry which is preliminary data.</text>
</comment>
<keyword evidence="2" id="KW-1185">Reference proteome</keyword>
<name>A0A5B7JHQ9_PORTR</name>
<protein>
    <submittedName>
        <fullName evidence="1">Uncharacterized protein</fullName>
    </submittedName>
</protein>
<gene>
    <name evidence="1" type="ORF">E2C01_090851</name>
</gene>
<evidence type="ECO:0000313" key="2">
    <source>
        <dbReference type="Proteomes" id="UP000324222"/>
    </source>
</evidence>
<organism evidence="1 2">
    <name type="scientific">Portunus trituberculatus</name>
    <name type="common">Swimming crab</name>
    <name type="synonym">Neptunus trituberculatus</name>
    <dbReference type="NCBI Taxonomy" id="210409"/>
    <lineage>
        <taxon>Eukaryota</taxon>
        <taxon>Metazoa</taxon>
        <taxon>Ecdysozoa</taxon>
        <taxon>Arthropoda</taxon>
        <taxon>Crustacea</taxon>
        <taxon>Multicrustacea</taxon>
        <taxon>Malacostraca</taxon>
        <taxon>Eumalacostraca</taxon>
        <taxon>Eucarida</taxon>
        <taxon>Decapoda</taxon>
        <taxon>Pleocyemata</taxon>
        <taxon>Brachyura</taxon>
        <taxon>Eubrachyura</taxon>
        <taxon>Portunoidea</taxon>
        <taxon>Portunidae</taxon>
        <taxon>Portuninae</taxon>
        <taxon>Portunus</taxon>
    </lineage>
</organism>
<evidence type="ECO:0000313" key="1">
    <source>
        <dbReference type="EMBL" id="MPC95632.1"/>
    </source>
</evidence>
<reference evidence="1 2" key="1">
    <citation type="submission" date="2019-05" db="EMBL/GenBank/DDBJ databases">
        <title>Another draft genome of Portunus trituberculatus and its Hox gene families provides insights of decapod evolution.</title>
        <authorList>
            <person name="Jeong J.-H."/>
            <person name="Song I."/>
            <person name="Kim S."/>
            <person name="Choi T."/>
            <person name="Kim D."/>
            <person name="Ryu S."/>
            <person name="Kim W."/>
        </authorList>
    </citation>
    <scope>NUCLEOTIDE SEQUENCE [LARGE SCALE GENOMIC DNA]</scope>
    <source>
        <tissue evidence="1">Muscle</tissue>
    </source>
</reference>
<dbReference type="Proteomes" id="UP000324222">
    <property type="component" value="Unassembled WGS sequence"/>
</dbReference>
<sequence length="124" mass="14367">MKRDHPLVLPELQPLDVTSEDFARLQECPSLLNLRNKLTQMKRSGQRTALLCYLRCSGRLYRKRLPSKRPAKVGKLTLVPKDCRLIILSVGHEKLRSFLSCKDFLEGSSHFWDGHGYYRLLSIL</sequence>
<dbReference type="EMBL" id="VSRR010102935">
    <property type="protein sequence ID" value="MPC95632.1"/>
    <property type="molecule type" value="Genomic_DNA"/>
</dbReference>